<reference evidence="5 6" key="1">
    <citation type="submission" date="2017-10" db="EMBL/GenBank/DDBJ databases">
        <title>Bacillus sp. nov., a halophilic bacterium isolated from a Yangshapao Lake.</title>
        <authorList>
            <person name="Wang H."/>
        </authorList>
    </citation>
    <scope>NUCLEOTIDE SEQUENCE [LARGE SCALE GENOMIC DNA]</scope>
    <source>
        <strain evidence="5 6">YSP-3</strain>
    </source>
</reference>
<dbReference type="InterPro" id="IPR036390">
    <property type="entry name" value="WH_DNA-bd_sf"/>
</dbReference>
<name>A0A2W0HCX6_9BACI</name>
<evidence type="ECO:0000259" key="4">
    <source>
        <dbReference type="PROSITE" id="PS50949"/>
    </source>
</evidence>
<comment type="caution">
    <text evidence="5">The sequence shown here is derived from an EMBL/GenBank/DDBJ whole genome shotgun (WGS) entry which is preliminary data.</text>
</comment>
<evidence type="ECO:0000313" key="6">
    <source>
        <dbReference type="Proteomes" id="UP000248066"/>
    </source>
</evidence>
<dbReference type="EMBL" id="PDOF01000001">
    <property type="protein sequence ID" value="PYZ99047.1"/>
    <property type="molecule type" value="Genomic_DNA"/>
</dbReference>
<dbReference type="InterPro" id="IPR036388">
    <property type="entry name" value="WH-like_DNA-bd_sf"/>
</dbReference>
<dbReference type="PANTHER" id="PTHR44846:SF17">
    <property type="entry name" value="GNTR-FAMILY TRANSCRIPTIONAL REGULATOR"/>
    <property type="match status" value="1"/>
</dbReference>
<organism evidence="5 6">
    <name type="scientific">Alteribacter lacisalsi</name>
    <dbReference type="NCBI Taxonomy" id="2045244"/>
    <lineage>
        <taxon>Bacteria</taxon>
        <taxon>Bacillati</taxon>
        <taxon>Bacillota</taxon>
        <taxon>Bacilli</taxon>
        <taxon>Bacillales</taxon>
        <taxon>Bacillaceae</taxon>
        <taxon>Alteribacter</taxon>
    </lineage>
</organism>
<dbReference type="InterPro" id="IPR000524">
    <property type="entry name" value="Tscrpt_reg_HTH_GntR"/>
</dbReference>
<dbReference type="PANTHER" id="PTHR44846">
    <property type="entry name" value="MANNOSYL-D-GLYCERATE TRANSPORT/METABOLISM SYSTEM REPRESSOR MNGR-RELATED"/>
    <property type="match status" value="1"/>
</dbReference>
<dbReference type="SUPFAM" id="SSF46785">
    <property type="entry name" value="Winged helix' DNA-binding domain"/>
    <property type="match status" value="1"/>
</dbReference>
<evidence type="ECO:0000256" key="1">
    <source>
        <dbReference type="ARBA" id="ARBA00023015"/>
    </source>
</evidence>
<dbReference type="InterPro" id="IPR011663">
    <property type="entry name" value="UTRA"/>
</dbReference>
<dbReference type="OrthoDB" id="9815017at2"/>
<dbReference type="GO" id="GO:0045892">
    <property type="term" value="P:negative regulation of DNA-templated transcription"/>
    <property type="evidence" value="ECO:0007669"/>
    <property type="project" value="TreeGrafter"/>
</dbReference>
<evidence type="ECO:0000256" key="3">
    <source>
        <dbReference type="ARBA" id="ARBA00023163"/>
    </source>
</evidence>
<keyword evidence="1" id="KW-0805">Transcription regulation</keyword>
<dbReference type="Pfam" id="PF07702">
    <property type="entry name" value="UTRA"/>
    <property type="match status" value="1"/>
</dbReference>
<evidence type="ECO:0000313" key="5">
    <source>
        <dbReference type="EMBL" id="PYZ99047.1"/>
    </source>
</evidence>
<protein>
    <submittedName>
        <fullName evidence="5">GntR family transcriptional regulator</fullName>
    </submittedName>
</protein>
<accession>A0A2W0HCX6</accession>
<dbReference type="Gene3D" id="3.40.1410.10">
    <property type="entry name" value="Chorismate lyase-like"/>
    <property type="match status" value="1"/>
</dbReference>
<dbReference type="CDD" id="cd07377">
    <property type="entry name" value="WHTH_GntR"/>
    <property type="match status" value="1"/>
</dbReference>
<dbReference type="InterPro" id="IPR028978">
    <property type="entry name" value="Chorismate_lyase_/UTRA_dom_sf"/>
</dbReference>
<dbReference type="SUPFAM" id="SSF64288">
    <property type="entry name" value="Chorismate lyase-like"/>
    <property type="match status" value="1"/>
</dbReference>
<gene>
    <name evidence="5" type="ORF">CR205_10940</name>
</gene>
<dbReference type="Gene3D" id="1.10.10.10">
    <property type="entry name" value="Winged helix-like DNA-binding domain superfamily/Winged helix DNA-binding domain"/>
    <property type="match status" value="1"/>
</dbReference>
<dbReference type="InterPro" id="IPR050679">
    <property type="entry name" value="Bact_HTH_transcr_reg"/>
</dbReference>
<dbReference type="SMART" id="SM00866">
    <property type="entry name" value="UTRA"/>
    <property type="match status" value="1"/>
</dbReference>
<dbReference type="AlphaFoldDB" id="A0A2W0HCX6"/>
<keyword evidence="6" id="KW-1185">Reference proteome</keyword>
<feature type="domain" description="HTH gntR-type" evidence="4">
    <location>
        <begin position="10"/>
        <end position="78"/>
    </location>
</feature>
<dbReference type="Pfam" id="PF00392">
    <property type="entry name" value="GntR"/>
    <property type="match status" value="1"/>
</dbReference>
<dbReference type="PROSITE" id="PS50949">
    <property type="entry name" value="HTH_GNTR"/>
    <property type="match status" value="1"/>
</dbReference>
<sequence length="243" mass="27310">MAMSVSSEKELLYMKVVNQLKMDLKKWELPPDMKLPSEPELAKRLGVSRTTLREALVILESENIVKRVHGLGTFVRGQALIESGIEELSSISDLIIQNGKQPGTSMYIQETVPAADADRTRFKLKPGAKVKSIRRIRTADGSPVVYCKDILPAALFGENHQFSEQSLFSDLENTAGIEVDYAVSKIKSQGYVEEVSEALNCKGDMSLLVLTQMHYDTKNRPVLYSINYFRSDLFTFTVLRTKK</sequence>
<dbReference type="GO" id="GO:0003677">
    <property type="term" value="F:DNA binding"/>
    <property type="evidence" value="ECO:0007669"/>
    <property type="project" value="UniProtKB-KW"/>
</dbReference>
<keyword evidence="3" id="KW-0804">Transcription</keyword>
<dbReference type="RefSeq" id="WP_110519466.1">
    <property type="nucleotide sequence ID" value="NZ_PDOF01000001.1"/>
</dbReference>
<dbReference type="Proteomes" id="UP000248066">
    <property type="component" value="Unassembled WGS sequence"/>
</dbReference>
<dbReference type="PRINTS" id="PR00035">
    <property type="entry name" value="HTHGNTR"/>
</dbReference>
<dbReference type="SMART" id="SM00345">
    <property type="entry name" value="HTH_GNTR"/>
    <property type="match status" value="1"/>
</dbReference>
<keyword evidence="2" id="KW-0238">DNA-binding</keyword>
<dbReference type="GO" id="GO:0003700">
    <property type="term" value="F:DNA-binding transcription factor activity"/>
    <property type="evidence" value="ECO:0007669"/>
    <property type="project" value="InterPro"/>
</dbReference>
<evidence type="ECO:0000256" key="2">
    <source>
        <dbReference type="ARBA" id="ARBA00023125"/>
    </source>
</evidence>
<proteinExistence type="predicted"/>